<reference evidence="1 2" key="1">
    <citation type="submission" date="2019-11" db="EMBL/GenBank/DDBJ databases">
        <authorList>
            <person name="Yang C."/>
            <person name="Li F."/>
        </authorList>
    </citation>
    <scope>NUCLEOTIDE SEQUENCE [LARGE SCALE GENOMIC DNA]</scope>
    <source>
        <strain evidence="1">KB4526</strain>
        <tissue evidence="1">Muscle</tissue>
    </source>
</reference>
<keyword evidence="2" id="KW-1185">Reference proteome</keyword>
<gene>
    <name evidence="1" type="ORF">FOF47_R05322</name>
</gene>
<accession>A0A6G1A4W9</accession>
<organism evidence="1 2">
    <name type="scientific">Crocuta crocuta</name>
    <name type="common">Spotted hyena</name>
    <dbReference type="NCBI Taxonomy" id="9678"/>
    <lineage>
        <taxon>Eukaryota</taxon>
        <taxon>Metazoa</taxon>
        <taxon>Chordata</taxon>
        <taxon>Craniata</taxon>
        <taxon>Vertebrata</taxon>
        <taxon>Euteleostomi</taxon>
        <taxon>Mammalia</taxon>
        <taxon>Eutheria</taxon>
        <taxon>Laurasiatheria</taxon>
        <taxon>Carnivora</taxon>
        <taxon>Feliformia</taxon>
        <taxon>Hyaenidae</taxon>
        <taxon>Crocuta</taxon>
    </lineage>
</organism>
<comment type="caution">
    <text evidence="1">The sequence shown here is derived from an EMBL/GenBank/DDBJ whole genome shotgun (WGS) entry which is preliminary data.</text>
</comment>
<sequence>KTNNLTQKWAKDLNRHFSKEGIQMVHQHMRRCSISLIIKEMQTKTTVRYHLTPMRITRNNKHWQGCGEKGTLVHCWWEYKLAQPL</sequence>
<evidence type="ECO:0000313" key="2">
    <source>
        <dbReference type="Proteomes" id="UP000475037"/>
    </source>
</evidence>
<feature type="non-terminal residue" evidence="1">
    <location>
        <position position="85"/>
    </location>
</feature>
<dbReference type="AlphaFoldDB" id="A0A6G1A4W9"/>
<dbReference type="Proteomes" id="UP000475037">
    <property type="component" value="Unassembled WGS sequence"/>
</dbReference>
<dbReference type="EMBL" id="VOAJ01024668">
    <property type="protein sequence ID" value="KAF0870878.1"/>
    <property type="molecule type" value="Genomic_DNA"/>
</dbReference>
<proteinExistence type="predicted"/>
<evidence type="ECO:0000313" key="1">
    <source>
        <dbReference type="EMBL" id="KAF0870878.1"/>
    </source>
</evidence>
<name>A0A6G1A4W9_CROCR</name>
<feature type="non-terminal residue" evidence="1">
    <location>
        <position position="1"/>
    </location>
</feature>
<protein>
    <submittedName>
        <fullName evidence="1">LORF2 protein</fullName>
    </submittedName>
</protein>